<sequence length="481" mass="52303">MNELQFQALLPFIVLAAASILVILSIAFGRSHTFIQVAGFGMMCLVVLAMWLVRDALPREIAPLLVVDGLGALFTGLIIFSVLVIGLLSFIYFEEREENPKEYYILLFLATLGSAVLTISRHFISLFIGLELLSVSLYALIAYLRTRNNAVEAGMKYLMLAALSSAFLLFGMALIYLETGSMEFTGIARGLPSSGTPILFIMGMGFLLVAIGFKLALAPFHLWAADVYQGAPSPVTVFIATVSKTGVFAVLLRFAQAVHLQQYPAAMTIVVVISVASMIVGNLLALQQQNIKRLLAYSSIAHFGYLLVAFLPGDAAGAEAGFFYLLAYSITLLSAFGVITLLSTRQEDAGDLSGYRGLFWRDPVMGAVLAVALLSLAGIPLTAGFLGKFLVLGAGIGRQLWVPVIVLVLTSVIGLYFYLRVISTLFEKMPPAPARARPLHPFFYYATYAVLILLMGLSFWLGTFPRPAIREIEALLNIRLL</sequence>
<feature type="transmembrane region" description="Helical" evidence="5">
    <location>
        <begin position="157"/>
        <end position="177"/>
    </location>
</feature>
<evidence type="ECO:0000313" key="9">
    <source>
        <dbReference type="Proteomes" id="UP000607559"/>
    </source>
</evidence>
<evidence type="ECO:0000256" key="4">
    <source>
        <dbReference type="ARBA" id="ARBA00023136"/>
    </source>
</evidence>
<keyword evidence="5" id="KW-1278">Translocase</keyword>
<feature type="transmembrane region" description="Helical" evidence="5">
    <location>
        <begin position="442"/>
        <end position="461"/>
    </location>
</feature>
<feature type="transmembrane region" description="Helical" evidence="5">
    <location>
        <begin position="73"/>
        <end position="91"/>
    </location>
</feature>
<dbReference type="EC" id="7.1.1.-" evidence="5"/>
<keyword evidence="3 5" id="KW-1133">Transmembrane helix</keyword>
<feature type="transmembrane region" description="Helical" evidence="5">
    <location>
        <begin position="364"/>
        <end position="387"/>
    </location>
</feature>
<evidence type="ECO:0000256" key="1">
    <source>
        <dbReference type="ARBA" id="ARBA00004127"/>
    </source>
</evidence>
<evidence type="ECO:0000256" key="5">
    <source>
        <dbReference type="HAMAP-Rule" id="MF_00445"/>
    </source>
</evidence>
<comment type="subcellular location">
    <subcellularLocation>
        <location evidence="5">Cell membrane</location>
        <topology evidence="5">Multi-pass membrane protein</topology>
    </subcellularLocation>
    <subcellularLocation>
        <location evidence="1">Endomembrane system</location>
        <topology evidence="1">Multi-pass membrane protein</topology>
    </subcellularLocation>
    <subcellularLocation>
        <location evidence="6">Membrane</location>
        <topology evidence="6">Multi-pass membrane protein</topology>
    </subcellularLocation>
</comment>
<keyword evidence="5" id="KW-1003">Cell membrane</keyword>
<comment type="function">
    <text evidence="5">NDH-1 shuttles electrons from NADH, via FMN and iron-sulfur (Fe-S) centers, to quinones in the respiratory chain. The immediate electron acceptor for the enzyme in this species is believed to be a menaquinone. Couples the redox reaction to proton translocation (for every two electrons transferred, four hydrogen ions are translocated across the cytoplasmic membrane), and thus conserves the redox energy in a proton gradient.</text>
</comment>
<feature type="transmembrane region" description="Helical" evidence="5">
    <location>
        <begin position="399"/>
        <end position="421"/>
    </location>
</feature>
<comment type="caution">
    <text evidence="8">The sequence shown here is derived from an EMBL/GenBank/DDBJ whole genome shotgun (WGS) entry which is preliminary data.</text>
</comment>
<protein>
    <recommendedName>
        <fullName evidence="5">NADH-quinone oxidoreductase subunit N</fullName>
        <ecNumber evidence="5">7.1.1.-</ecNumber>
    </recommendedName>
    <alternativeName>
        <fullName evidence="5">NADH dehydrogenase I subunit N</fullName>
    </alternativeName>
    <alternativeName>
        <fullName evidence="5">NDH-1 subunit N</fullName>
    </alternativeName>
</protein>
<dbReference type="Pfam" id="PF00361">
    <property type="entry name" value="Proton_antipo_M"/>
    <property type="match status" value="1"/>
</dbReference>
<feature type="transmembrane region" description="Helical" evidence="5">
    <location>
        <begin position="266"/>
        <end position="285"/>
    </location>
</feature>
<keyword evidence="5" id="KW-0520">NAD</keyword>
<name>A0A8J2UD34_9BACT</name>
<feature type="transmembrane region" description="Helical" evidence="5">
    <location>
        <begin position="197"/>
        <end position="223"/>
    </location>
</feature>
<feature type="transmembrane region" description="Helical" evidence="5">
    <location>
        <begin position="6"/>
        <end position="27"/>
    </location>
</feature>
<organism evidence="8 9">
    <name type="scientific">Puia dinghuensis</name>
    <dbReference type="NCBI Taxonomy" id="1792502"/>
    <lineage>
        <taxon>Bacteria</taxon>
        <taxon>Pseudomonadati</taxon>
        <taxon>Bacteroidota</taxon>
        <taxon>Chitinophagia</taxon>
        <taxon>Chitinophagales</taxon>
        <taxon>Chitinophagaceae</taxon>
        <taxon>Puia</taxon>
    </lineage>
</organism>
<reference evidence="8" key="2">
    <citation type="submission" date="2020-09" db="EMBL/GenBank/DDBJ databases">
        <authorList>
            <person name="Sun Q."/>
            <person name="Zhou Y."/>
        </authorList>
    </citation>
    <scope>NUCLEOTIDE SEQUENCE</scope>
    <source>
        <strain evidence="8">CGMCC 1.15448</strain>
    </source>
</reference>
<comment type="subunit">
    <text evidence="5">NDH-1 is composed of 14 different subunits. Subunits NuoA, H, J, K, L, M, N constitute the membrane sector of the complex.</text>
</comment>
<dbReference type="AlphaFoldDB" id="A0A8J2UD34"/>
<proteinExistence type="inferred from homology"/>
<keyword evidence="4 5" id="KW-0472">Membrane</keyword>
<comment type="similarity">
    <text evidence="5">Belongs to the complex I subunit 2 family.</text>
</comment>
<feature type="transmembrane region" description="Helical" evidence="5">
    <location>
        <begin position="126"/>
        <end position="145"/>
    </location>
</feature>
<dbReference type="GO" id="GO:0005886">
    <property type="term" value="C:plasma membrane"/>
    <property type="evidence" value="ECO:0007669"/>
    <property type="project" value="UniProtKB-SubCell"/>
</dbReference>
<feature type="transmembrane region" description="Helical" evidence="5">
    <location>
        <begin position="103"/>
        <end position="120"/>
    </location>
</feature>
<feature type="transmembrane region" description="Helical" evidence="5">
    <location>
        <begin position="323"/>
        <end position="343"/>
    </location>
</feature>
<comment type="catalytic activity">
    <reaction evidence="5">
        <text>a quinone + NADH + 5 H(+)(in) = a quinol + NAD(+) + 4 H(+)(out)</text>
        <dbReference type="Rhea" id="RHEA:57888"/>
        <dbReference type="ChEBI" id="CHEBI:15378"/>
        <dbReference type="ChEBI" id="CHEBI:24646"/>
        <dbReference type="ChEBI" id="CHEBI:57540"/>
        <dbReference type="ChEBI" id="CHEBI:57945"/>
        <dbReference type="ChEBI" id="CHEBI:132124"/>
    </reaction>
</comment>
<gene>
    <name evidence="5 8" type="primary">nuoN</name>
    <name evidence="8" type="ORF">GCM10011511_24730</name>
</gene>
<dbReference type="PANTHER" id="PTHR22773">
    <property type="entry name" value="NADH DEHYDROGENASE"/>
    <property type="match status" value="1"/>
</dbReference>
<dbReference type="InterPro" id="IPR010096">
    <property type="entry name" value="NADH-Q_OxRdtase_suN/2"/>
</dbReference>
<dbReference type="EMBL" id="BMJC01000002">
    <property type="protein sequence ID" value="GGB00514.1"/>
    <property type="molecule type" value="Genomic_DNA"/>
</dbReference>
<dbReference type="InterPro" id="IPR001750">
    <property type="entry name" value="ND/Mrp_TM"/>
</dbReference>
<evidence type="ECO:0000256" key="3">
    <source>
        <dbReference type="ARBA" id="ARBA00022989"/>
    </source>
</evidence>
<feature type="transmembrane region" description="Helical" evidence="5">
    <location>
        <begin position="34"/>
        <end position="53"/>
    </location>
</feature>
<evidence type="ECO:0000256" key="2">
    <source>
        <dbReference type="ARBA" id="ARBA00022692"/>
    </source>
</evidence>
<evidence type="ECO:0000259" key="7">
    <source>
        <dbReference type="Pfam" id="PF00361"/>
    </source>
</evidence>
<dbReference type="GO" id="GO:0050136">
    <property type="term" value="F:NADH dehydrogenase (quinone) (non-electrogenic) activity"/>
    <property type="evidence" value="ECO:0007669"/>
    <property type="project" value="UniProtKB-UniRule"/>
</dbReference>
<keyword evidence="2 5" id="KW-0812">Transmembrane</keyword>
<keyword evidence="5" id="KW-0813">Transport</keyword>
<evidence type="ECO:0000256" key="6">
    <source>
        <dbReference type="RuleBase" id="RU000320"/>
    </source>
</evidence>
<dbReference type="GO" id="GO:0012505">
    <property type="term" value="C:endomembrane system"/>
    <property type="evidence" value="ECO:0007669"/>
    <property type="project" value="UniProtKB-SubCell"/>
</dbReference>
<feature type="transmembrane region" description="Helical" evidence="5">
    <location>
        <begin position="235"/>
        <end position="254"/>
    </location>
</feature>
<dbReference type="HAMAP" id="MF_00445">
    <property type="entry name" value="NDH1_NuoN_1"/>
    <property type="match status" value="1"/>
</dbReference>
<dbReference type="NCBIfam" id="TIGR01770">
    <property type="entry name" value="NDH_I_N"/>
    <property type="match status" value="1"/>
</dbReference>
<dbReference type="Proteomes" id="UP000607559">
    <property type="component" value="Unassembled WGS sequence"/>
</dbReference>
<dbReference type="GO" id="GO:0008137">
    <property type="term" value="F:NADH dehydrogenase (ubiquinone) activity"/>
    <property type="evidence" value="ECO:0007669"/>
    <property type="project" value="InterPro"/>
</dbReference>
<feature type="transmembrane region" description="Helical" evidence="5">
    <location>
        <begin position="294"/>
        <end position="311"/>
    </location>
</feature>
<reference evidence="8" key="1">
    <citation type="journal article" date="2014" name="Int. J. Syst. Evol. Microbiol.">
        <title>Complete genome sequence of Corynebacterium casei LMG S-19264T (=DSM 44701T), isolated from a smear-ripened cheese.</title>
        <authorList>
            <consortium name="US DOE Joint Genome Institute (JGI-PGF)"/>
            <person name="Walter F."/>
            <person name="Albersmeier A."/>
            <person name="Kalinowski J."/>
            <person name="Ruckert C."/>
        </authorList>
    </citation>
    <scope>NUCLEOTIDE SEQUENCE</scope>
    <source>
        <strain evidence="8">CGMCC 1.15448</strain>
    </source>
</reference>
<evidence type="ECO:0000313" key="8">
    <source>
        <dbReference type="EMBL" id="GGB00514.1"/>
    </source>
</evidence>
<keyword evidence="9" id="KW-1185">Reference proteome</keyword>
<keyword evidence="5" id="KW-0874">Quinone</keyword>
<accession>A0A8J2UD34</accession>
<dbReference type="RefSeq" id="WP_188931936.1">
    <property type="nucleotide sequence ID" value="NZ_BMJC01000002.1"/>
</dbReference>
<dbReference type="GO" id="GO:0042773">
    <property type="term" value="P:ATP synthesis coupled electron transport"/>
    <property type="evidence" value="ECO:0007669"/>
    <property type="project" value="InterPro"/>
</dbReference>
<feature type="domain" description="NADH:quinone oxidoreductase/Mrp antiporter transmembrane" evidence="7">
    <location>
        <begin position="120"/>
        <end position="414"/>
    </location>
</feature>
<dbReference type="GO" id="GO:0048038">
    <property type="term" value="F:quinone binding"/>
    <property type="evidence" value="ECO:0007669"/>
    <property type="project" value="UniProtKB-KW"/>
</dbReference>